<evidence type="ECO:0000313" key="7">
    <source>
        <dbReference type="EMBL" id="CAA9586186.1"/>
    </source>
</evidence>
<dbReference type="NCBIfam" id="NF012200">
    <property type="entry name" value="choice_anch_D"/>
    <property type="match status" value="1"/>
</dbReference>
<dbReference type="Gene3D" id="2.60.40.10">
    <property type="entry name" value="Immunoglobulins"/>
    <property type="match status" value="1"/>
</dbReference>
<evidence type="ECO:0000256" key="1">
    <source>
        <dbReference type="ARBA" id="ARBA00004138"/>
    </source>
</evidence>
<feature type="domain" description="HYDIN/VesB/CFA65-like Ig-like" evidence="6">
    <location>
        <begin position="86"/>
        <end position="181"/>
    </location>
</feature>
<keyword evidence="3" id="KW-0963">Cytoplasm</keyword>
<evidence type="ECO:0000256" key="4">
    <source>
        <dbReference type="ARBA" id="ARBA00023069"/>
    </source>
</evidence>
<evidence type="ECO:0000256" key="5">
    <source>
        <dbReference type="ARBA" id="ARBA00023273"/>
    </source>
</evidence>
<evidence type="ECO:0000259" key="6">
    <source>
        <dbReference type="Pfam" id="PF22544"/>
    </source>
</evidence>
<protein>
    <recommendedName>
        <fullName evidence="6">HYDIN/VesB/CFA65-like Ig-like domain-containing protein</fullName>
    </recommendedName>
</protein>
<name>A0A6J4VSA9_9BACT</name>
<reference evidence="7" key="1">
    <citation type="submission" date="2020-02" db="EMBL/GenBank/DDBJ databases">
        <authorList>
            <person name="Meier V. D."/>
        </authorList>
    </citation>
    <scope>NUCLEOTIDE SEQUENCE</scope>
    <source>
        <strain evidence="7">AVDCRST_MAG88</strain>
    </source>
</reference>
<dbReference type="EMBL" id="CADCWM010000980">
    <property type="protein sequence ID" value="CAA9586186.1"/>
    <property type="molecule type" value="Genomic_DNA"/>
</dbReference>
<dbReference type="InterPro" id="IPR053879">
    <property type="entry name" value="HYDIN_VesB_CFA65-like_Ig"/>
</dbReference>
<accession>A0A6J4VSA9</accession>
<evidence type="ECO:0000256" key="2">
    <source>
        <dbReference type="ARBA" id="ARBA00004496"/>
    </source>
</evidence>
<gene>
    <name evidence="7" type="ORF">AVDCRST_MAG88-3972</name>
</gene>
<proteinExistence type="predicted"/>
<dbReference type="InterPro" id="IPR013783">
    <property type="entry name" value="Ig-like_fold"/>
</dbReference>
<keyword evidence="4" id="KW-0969">Cilium</keyword>
<keyword evidence="5" id="KW-0966">Cell projection</keyword>
<evidence type="ECO:0000256" key="3">
    <source>
        <dbReference type="ARBA" id="ARBA00022490"/>
    </source>
</evidence>
<dbReference type="GO" id="GO:0005737">
    <property type="term" value="C:cytoplasm"/>
    <property type="evidence" value="ECO:0007669"/>
    <property type="project" value="UniProtKB-SubCell"/>
</dbReference>
<comment type="subcellular location">
    <subcellularLocation>
        <location evidence="1">Cell projection</location>
        <location evidence="1">Cilium</location>
    </subcellularLocation>
    <subcellularLocation>
        <location evidence="2">Cytoplasm</location>
    </subcellularLocation>
</comment>
<sequence length="191" mass="20708">QCVRGEFQDYWERNGGLRQQGLPISPEFLERNPTNGQEYRVQYFERARFEYHPENRAPFDVLLGLLGREQFLTKYPSGQPGAGVLLRLDPPEVGFGFREVGTTTEQAVQVTNIGKVSLGFADVQIVGPGAEAFSVRAGSCFGATLPPGGGCALTIYFTPTAPGDYLATLVLATNTGEPAQARLVGLARRSP</sequence>
<dbReference type="Pfam" id="PF22544">
    <property type="entry name" value="HYDIN_VesB_CFA65-like_Ig"/>
    <property type="match status" value="1"/>
</dbReference>
<dbReference type="AlphaFoldDB" id="A0A6J4VSA9"/>
<feature type="non-terminal residue" evidence="7">
    <location>
        <position position="1"/>
    </location>
</feature>
<organism evidence="7">
    <name type="scientific">uncultured Thermomicrobiales bacterium</name>
    <dbReference type="NCBI Taxonomy" id="1645740"/>
    <lineage>
        <taxon>Bacteria</taxon>
        <taxon>Pseudomonadati</taxon>
        <taxon>Thermomicrobiota</taxon>
        <taxon>Thermomicrobia</taxon>
        <taxon>Thermomicrobiales</taxon>
        <taxon>environmental samples</taxon>
    </lineage>
</organism>